<proteinExistence type="predicted"/>
<comment type="caution">
    <text evidence="1">The sequence shown here is derived from an EMBL/GenBank/DDBJ whole genome shotgun (WGS) entry which is preliminary data.</text>
</comment>
<protein>
    <submittedName>
        <fullName evidence="1">Uncharacterized protein</fullName>
    </submittedName>
</protein>
<sequence>MVWRHLHPHHEPRTALVVSHLLVRESHMSQPVPEYVSTFLIPVRRRDGTVNIGAAVNDRGQVVILPLPSNEPLALSMHEATEFQKKIRQAVVDASQRQF</sequence>
<reference evidence="2" key="1">
    <citation type="journal article" date="2019" name="Int. J. Syst. Evol. Microbiol.">
        <title>The Global Catalogue of Microorganisms (GCM) 10K type strain sequencing project: providing services to taxonomists for standard genome sequencing and annotation.</title>
        <authorList>
            <consortium name="The Broad Institute Genomics Platform"/>
            <consortium name="The Broad Institute Genome Sequencing Center for Infectious Disease"/>
            <person name="Wu L."/>
            <person name="Ma J."/>
        </authorList>
    </citation>
    <scope>NUCLEOTIDE SEQUENCE [LARGE SCALE GENOMIC DNA]</scope>
    <source>
        <strain evidence="2">CGMCC 4.7367</strain>
    </source>
</reference>
<organism evidence="1 2">
    <name type="scientific">Lentzea cavernae</name>
    <dbReference type="NCBI Taxonomy" id="2020703"/>
    <lineage>
        <taxon>Bacteria</taxon>
        <taxon>Bacillati</taxon>
        <taxon>Actinomycetota</taxon>
        <taxon>Actinomycetes</taxon>
        <taxon>Pseudonocardiales</taxon>
        <taxon>Pseudonocardiaceae</taxon>
        <taxon>Lentzea</taxon>
    </lineage>
</organism>
<evidence type="ECO:0000313" key="2">
    <source>
        <dbReference type="Proteomes" id="UP000605568"/>
    </source>
</evidence>
<accession>A0ABQ3MSS0</accession>
<gene>
    <name evidence="1" type="ORF">GCM10017774_77940</name>
</gene>
<dbReference type="EMBL" id="BNAR01000018">
    <property type="protein sequence ID" value="GHH57755.1"/>
    <property type="molecule type" value="Genomic_DNA"/>
</dbReference>
<keyword evidence="2" id="KW-1185">Reference proteome</keyword>
<name>A0ABQ3MSS0_9PSEU</name>
<evidence type="ECO:0000313" key="1">
    <source>
        <dbReference type="EMBL" id="GHH57755.1"/>
    </source>
</evidence>
<dbReference type="Proteomes" id="UP000605568">
    <property type="component" value="Unassembled WGS sequence"/>
</dbReference>